<dbReference type="Gene3D" id="1.20.1090.10">
    <property type="entry name" value="Dehydroquinate synthase-like - alpha domain"/>
    <property type="match status" value="1"/>
</dbReference>
<keyword evidence="11" id="KW-1185">Reference proteome</keyword>
<dbReference type="RefSeq" id="WP_257822932.1">
    <property type="nucleotide sequence ID" value="NZ_JABXYM010000002.1"/>
</dbReference>
<dbReference type="PANTHER" id="PTHR43616">
    <property type="entry name" value="GLYCEROL DEHYDROGENASE"/>
    <property type="match status" value="1"/>
</dbReference>
<keyword evidence="7" id="KW-0443">Lipid metabolism</keyword>
<evidence type="ECO:0000256" key="3">
    <source>
        <dbReference type="ARBA" id="ARBA00022723"/>
    </source>
</evidence>
<keyword evidence="5" id="KW-0560">Oxidoreductase</keyword>
<dbReference type="Gene3D" id="3.40.50.1970">
    <property type="match status" value="1"/>
</dbReference>
<accession>A0A9Q4B5I2</accession>
<sequence>MLIFQDWYENHRSSCDCPNIHYPLTMEEVVIDQDAMTHLYRFLRRKEYSHALVVCDDQTKSMADTIICDEQMPCRFTKSLLLSDNQGDVLADEKAIVHVLIDLPADIDVMIAVGSGTIHDITRFVSYKVGLPFISFPTAPSVDGFNSMGAPIVVNKKKITFQTHAPIALFADLTILCDAPQHMVAAGFGDMLGKYTSLVDWEFGHNMANEPYCPAVARMTREALNNCVANSELIKEKDREGIRVLMTALIQSGMAMAMFGRSHPASGAEHHLSHFWEMTFIEEERKQLLHGAKVGVAAGVIADLYHNEVKDLFKRDPNSDTAFLTRLIDRIPSGEELRQFIYQAGGKATPNELGIESNLLQESIHKAHNIRDRATLLRYRNRHTLTS</sequence>
<evidence type="ECO:0000313" key="10">
    <source>
        <dbReference type="EMBL" id="MCR6098510.1"/>
    </source>
</evidence>
<evidence type="ECO:0000256" key="7">
    <source>
        <dbReference type="ARBA" id="ARBA00023098"/>
    </source>
</evidence>
<keyword evidence="4" id="KW-0521">NADP</keyword>
<keyword evidence="3" id="KW-0479">Metal-binding</keyword>
<dbReference type="AlphaFoldDB" id="A0A9Q4B5I2"/>
<protein>
    <submittedName>
        <fullName evidence="10">Sn-glycerol-1-phosphate dehydrogenase</fullName>
    </submittedName>
</protein>
<gene>
    <name evidence="10" type="ORF">HXA33_18555</name>
</gene>
<dbReference type="GO" id="GO:0008654">
    <property type="term" value="P:phospholipid biosynthetic process"/>
    <property type="evidence" value="ECO:0007669"/>
    <property type="project" value="UniProtKB-KW"/>
</dbReference>
<dbReference type="EMBL" id="JABXYM010000002">
    <property type="protein sequence ID" value="MCR6098510.1"/>
    <property type="molecule type" value="Genomic_DNA"/>
</dbReference>
<name>A0A9Q4B5I2_SALAG</name>
<keyword evidence="6" id="KW-0520">NAD</keyword>
<dbReference type="GO" id="GO:0046872">
    <property type="term" value="F:metal ion binding"/>
    <property type="evidence" value="ECO:0007669"/>
    <property type="project" value="UniProtKB-KW"/>
</dbReference>
<evidence type="ECO:0000256" key="8">
    <source>
        <dbReference type="ARBA" id="ARBA00023209"/>
    </source>
</evidence>
<organism evidence="10 11">
    <name type="scientific">Salipaludibacillus agaradhaerens</name>
    <name type="common">Bacillus agaradhaerens</name>
    <dbReference type="NCBI Taxonomy" id="76935"/>
    <lineage>
        <taxon>Bacteria</taxon>
        <taxon>Bacillati</taxon>
        <taxon>Bacillota</taxon>
        <taxon>Bacilli</taxon>
        <taxon>Bacillales</taxon>
        <taxon>Bacillaceae</taxon>
    </lineage>
</organism>
<keyword evidence="1" id="KW-0963">Cytoplasm</keyword>
<evidence type="ECO:0000256" key="4">
    <source>
        <dbReference type="ARBA" id="ARBA00022857"/>
    </source>
</evidence>
<evidence type="ECO:0000256" key="6">
    <source>
        <dbReference type="ARBA" id="ARBA00023027"/>
    </source>
</evidence>
<comment type="caution">
    <text evidence="10">The sequence shown here is derived from an EMBL/GenBank/DDBJ whole genome shotgun (WGS) entry which is preliminary data.</text>
</comment>
<dbReference type="GO" id="GO:0016614">
    <property type="term" value="F:oxidoreductase activity, acting on CH-OH group of donors"/>
    <property type="evidence" value="ECO:0007669"/>
    <property type="project" value="InterPro"/>
</dbReference>
<dbReference type="CDD" id="cd08175">
    <property type="entry name" value="G1PDH"/>
    <property type="match status" value="1"/>
</dbReference>
<evidence type="ECO:0000313" key="11">
    <source>
        <dbReference type="Proteomes" id="UP001057753"/>
    </source>
</evidence>
<dbReference type="Proteomes" id="UP001057753">
    <property type="component" value="Unassembled WGS sequence"/>
</dbReference>
<keyword evidence="9" id="KW-1208">Phospholipid metabolism</keyword>
<proteinExistence type="predicted"/>
<dbReference type="InterPro" id="IPR016205">
    <property type="entry name" value="Glycerol_DH"/>
</dbReference>
<dbReference type="Pfam" id="PF13685">
    <property type="entry name" value="Fe-ADH_2"/>
    <property type="match status" value="1"/>
</dbReference>
<evidence type="ECO:0000256" key="5">
    <source>
        <dbReference type="ARBA" id="ARBA00023002"/>
    </source>
</evidence>
<keyword evidence="2" id="KW-0444">Lipid biosynthesis</keyword>
<evidence type="ECO:0000256" key="9">
    <source>
        <dbReference type="ARBA" id="ARBA00023264"/>
    </source>
</evidence>
<evidence type="ECO:0000256" key="1">
    <source>
        <dbReference type="ARBA" id="ARBA00022490"/>
    </source>
</evidence>
<keyword evidence="8" id="KW-0594">Phospholipid biosynthesis</keyword>
<evidence type="ECO:0000256" key="2">
    <source>
        <dbReference type="ARBA" id="ARBA00022516"/>
    </source>
</evidence>
<reference evidence="10" key="1">
    <citation type="submission" date="2020-06" db="EMBL/GenBank/DDBJ databases">
        <title>Insight into the genomes of haloalkaliphilic bacilli from Kenyan soda lakes.</title>
        <authorList>
            <person name="Mwirichia R."/>
            <person name="Villamizar G.C."/>
            <person name="Poehlein A."/>
            <person name="Mugweru J."/>
            <person name="Kipnyargis A."/>
            <person name="Kiplimo D."/>
            <person name="Orwa P."/>
            <person name="Daniel R."/>
        </authorList>
    </citation>
    <scope>NUCLEOTIDE SEQUENCE</scope>
    <source>
        <strain evidence="10">B1096_S55</strain>
    </source>
</reference>
<dbReference type="SUPFAM" id="SSF56796">
    <property type="entry name" value="Dehydroquinate synthase-like"/>
    <property type="match status" value="1"/>
</dbReference>
<dbReference type="PANTHER" id="PTHR43616:SF5">
    <property type="entry name" value="GLYCEROL DEHYDROGENASE 1"/>
    <property type="match status" value="1"/>
</dbReference>
<dbReference type="InterPro" id="IPR032837">
    <property type="entry name" value="G1PDH"/>
</dbReference>